<organism evidence="2 3">
    <name type="scientific">Rhizopogon vinicolor AM-OR11-026</name>
    <dbReference type="NCBI Taxonomy" id="1314800"/>
    <lineage>
        <taxon>Eukaryota</taxon>
        <taxon>Fungi</taxon>
        <taxon>Dikarya</taxon>
        <taxon>Basidiomycota</taxon>
        <taxon>Agaricomycotina</taxon>
        <taxon>Agaricomycetes</taxon>
        <taxon>Agaricomycetidae</taxon>
        <taxon>Boletales</taxon>
        <taxon>Suillineae</taxon>
        <taxon>Rhizopogonaceae</taxon>
        <taxon>Rhizopogon</taxon>
    </lineage>
</organism>
<feature type="region of interest" description="Disordered" evidence="1">
    <location>
        <begin position="115"/>
        <end position="160"/>
    </location>
</feature>
<proteinExistence type="predicted"/>
<dbReference type="EMBL" id="KV449163">
    <property type="protein sequence ID" value="OAX31989.1"/>
    <property type="molecule type" value="Genomic_DNA"/>
</dbReference>
<dbReference type="Proteomes" id="UP000092154">
    <property type="component" value="Unassembled WGS sequence"/>
</dbReference>
<reference evidence="2 3" key="1">
    <citation type="submission" date="2016-06" db="EMBL/GenBank/DDBJ databases">
        <title>Comparative genomics of the ectomycorrhizal sister species Rhizopogon vinicolor and Rhizopogon vesiculosus (Basidiomycota: Boletales) reveals a divergence of the mating type B locus.</title>
        <authorList>
            <consortium name="DOE Joint Genome Institute"/>
            <person name="Mujic A.B."/>
            <person name="Kuo A."/>
            <person name="Tritt A."/>
            <person name="Lipzen A."/>
            <person name="Chen C."/>
            <person name="Johnson J."/>
            <person name="Sharma A."/>
            <person name="Barry K."/>
            <person name="Grigoriev I.V."/>
            <person name="Spatafora J.W."/>
        </authorList>
    </citation>
    <scope>NUCLEOTIDE SEQUENCE [LARGE SCALE GENOMIC DNA]</scope>
    <source>
        <strain evidence="2 3">AM-OR11-026</strain>
    </source>
</reference>
<dbReference type="STRING" id="1314800.A0A1B7MHC2"/>
<protein>
    <submittedName>
        <fullName evidence="2">Uncharacterized protein</fullName>
    </submittedName>
</protein>
<evidence type="ECO:0000313" key="3">
    <source>
        <dbReference type="Proteomes" id="UP000092154"/>
    </source>
</evidence>
<evidence type="ECO:0000313" key="2">
    <source>
        <dbReference type="EMBL" id="OAX31989.1"/>
    </source>
</evidence>
<feature type="compositionally biased region" description="Low complexity" evidence="1">
    <location>
        <begin position="123"/>
        <end position="142"/>
    </location>
</feature>
<sequence length="160" mass="17635">MTDLVDQMFPRIYRKWAAGFTDFNYWKAPIQEFALLDFTLASPALSARLDTSNQSTLARLRNFSLVGRQQRRELKHFSPPVPATATALEGSPIRAAADQPSAHLRQLSSLERPSSRLAAFTQSSSSSIGMESRSSSSSSPFVDSDKDEGEGCAETTEEEQ</sequence>
<feature type="region of interest" description="Disordered" evidence="1">
    <location>
        <begin position="71"/>
        <end position="103"/>
    </location>
</feature>
<feature type="compositionally biased region" description="Acidic residues" evidence="1">
    <location>
        <begin position="145"/>
        <end position="160"/>
    </location>
</feature>
<accession>A0A1B7MHC2</accession>
<name>A0A1B7MHC2_9AGAM</name>
<dbReference type="InParanoid" id="A0A1B7MHC2"/>
<dbReference type="AlphaFoldDB" id="A0A1B7MHC2"/>
<evidence type="ECO:0000256" key="1">
    <source>
        <dbReference type="SAM" id="MobiDB-lite"/>
    </source>
</evidence>
<gene>
    <name evidence="2" type="ORF">K503DRAFT_29069</name>
</gene>
<keyword evidence="3" id="KW-1185">Reference proteome</keyword>
<dbReference type="OrthoDB" id="2692709at2759"/>